<evidence type="ECO:0000256" key="3">
    <source>
        <dbReference type="ARBA" id="ARBA00022475"/>
    </source>
</evidence>
<evidence type="ECO:0000256" key="2">
    <source>
        <dbReference type="ARBA" id="ARBA00022448"/>
    </source>
</evidence>
<dbReference type="Pfam" id="PF00528">
    <property type="entry name" value="BPD_transp_1"/>
    <property type="match status" value="1"/>
</dbReference>
<feature type="transmembrane region" description="Helical" evidence="7">
    <location>
        <begin position="21"/>
        <end position="41"/>
    </location>
</feature>
<evidence type="ECO:0000256" key="1">
    <source>
        <dbReference type="ARBA" id="ARBA00004651"/>
    </source>
</evidence>
<evidence type="ECO:0000259" key="8">
    <source>
        <dbReference type="PROSITE" id="PS50928"/>
    </source>
</evidence>
<comment type="caution">
    <text evidence="9">The sequence shown here is derived from an EMBL/GenBank/DDBJ whole genome shotgun (WGS) entry which is preliminary data.</text>
</comment>
<dbReference type="InterPro" id="IPR025966">
    <property type="entry name" value="OppC_N"/>
</dbReference>
<keyword evidence="3" id="KW-1003">Cell membrane</keyword>
<dbReference type="PANTHER" id="PTHR43386">
    <property type="entry name" value="OLIGOPEPTIDE TRANSPORT SYSTEM PERMEASE PROTEIN APPC"/>
    <property type="match status" value="1"/>
</dbReference>
<comment type="subcellular location">
    <subcellularLocation>
        <location evidence="1 7">Cell membrane</location>
        <topology evidence="1 7">Multi-pass membrane protein</topology>
    </subcellularLocation>
</comment>
<evidence type="ECO:0000313" key="9">
    <source>
        <dbReference type="EMBL" id="MST33042.1"/>
    </source>
</evidence>
<feature type="transmembrane region" description="Helical" evidence="7">
    <location>
        <begin position="119"/>
        <end position="137"/>
    </location>
</feature>
<dbReference type="PANTHER" id="PTHR43386:SF1">
    <property type="entry name" value="D,D-DIPEPTIDE TRANSPORT SYSTEM PERMEASE PROTEIN DDPC-RELATED"/>
    <property type="match status" value="1"/>
</dbReference>
<keyword evidence="10" id="KW-1185">Reference proteome</keyword>
<keyword evidence="4 7" id="KW-0812">Transmembrane</keyword>
<evidence type="ECO:0000256" key="6">
    <source>
        <dbReference type="ARBA" id="ARBA00023136"/>
    </source>
</evidence>
<feature type="domain" description="ABC transmembrane type-1" evidence="8">
    <location>
        <begin position="80"/>
        <end position="270"/>
    </location>
</feature>
<dbReference type="Gene3D" id="1.10.3720.10">
    <property type="entry name" value="MetI-like"/>
    <property type="match status" value="1"/>
</dbReference>
<evidence type="ECO:0000313" key="10">
    <source>
        <dbReference type="Proteomes" id="UP000437736"/>
    </source>
</evidence>
<evidence type="ECO:0000256" key="7">
    <source>
        <dbReference type="RuleBase" id="RU363032"/>
    </source>
</evidence>
<evidence type="ECO:0000256" key="4">
    <source>
        <dbReference type="ARBA" id="ARBA00022692"/>
    </source>
</evidence>
<dbReference type="PROSITE" id="PS50928">
    <property type="entry name" value="ABC_TM1"/>
    <property type="match status" value="1"/>
</dbReference>
<keyword evidence="6 7" id="KW-0472">Membrane</keyword>
<feature type="transmembrane region" description="Helical" evidence="7">
    <location>
        <begin position="248"/>
        <end position="273"/>
    </location>
</feature>
<reference evidence="9 10" key="1">
    <citation type="submission" date="2019-11" db="EMBL/GenBank/DDBJ databases">
        <title>Acidiferrimicrobium australis gen. nov., sp. nov., an acidophilic and obligately heterotrophic, member of the Actinobacteria that catalyses dissimilatory oxido- reduction of iron isolated from metal-rich acidic water in Chile.</title>
        <authorList>
            <person name="Gonzalez D."/>
            <person name="Huber K."/>
            <person name="Hedrich S."/>
            <person name="Rojas-Villalobos C."/>
            <person name="Quatrini R."/>
            <person name="Dinamarca M.A."/>
            <person name="Schwarz A."/>
            <person name="Canales C."/>
            <person name="Nancucheo I."/>
        </authorList>
    </citation>
    <scope>NUCLEOTIDE SEQUENCE [LARGE SCALE GENOMIC DNA]</scope>
    <source>
        <strain evidence="9 10">USS-CCA1</strain>
    </source>
</reference>
<accession>A0ABW9QUU0</accession>
<name>A0ABW9QUU0_9ACTN</name>
<dbReference type="SUPFAM" id="SSF161098">
    <property type="entry name" value="MetI-like"/>
    <property type="match status" value="1"/>
</dbReference>
<feature type="transmembrane region" description="Helical" evidence="7">
    <location>
        <begin position="197"/>
        <end position="228"/>
    </location>
</feature>
<evidence type="ECO:0000256" key="5">
    <source>
        <dbReference type="ARBA" id="ARBA00022989"/>
    </source>
</evidence>
<organism evidence="9 10">
    <name type="scientific">Acidiferrimicrobium australe</name>
    <dbReference type="NCBI Taxonomy" id="2664430"/>
    <lineage>
        <taxon>Bacteria</taxon>
        <taxon>Bacillati</taxon>
        <taxon>Actinomycetota</taxon>
        <taxon>Acidimicrobiia</taxon>
        <taxon>Acidimicrobiales</taxon>
        <taxon>Acidimicrobiaceae</taxon>
        <taxon>Acidiferrimicrobium</taxon>
    </lineage>
</organism>
<gene>
    <name evidence="9" type="ORF">GHK86_09960</name>
</gene>
<dbReference type="CDD" id="cd06261">
    <property type="entry name" value="TM_PBP2"/>
    <property type="match status" value="1"/>
</dbReference>
<comment type="similarity">
    <text evidence="7">Belongs to the binding-protein-dependent transport system permease family.</text>
</comment>
<dbReference type="InterPro" id="IPR000515">
    <property type="entry name" value="MetI-like"/>
</dbReference>
<dbReference type="InterPro" id="IPR050366">
    <property type="entry name" value="BP-dependent_transpt_permease"/>
</dbReference>
<feature type="transmembrane region" description="Helical" evidence="7">
    <location>
        <begin position="86"/>
        <end position="112"/>
    </location>
</feature>
<dbReference type="InterPro" id="IPR035906">
    <property type="entry name" value="MetI-like_sf"/>
</dbReference>
<dbReference type="Pfam" id="PF12911">
    <property type="entry name" value="OppC_N"/>
    <property type="match status" value="1"/>
</dbReference>
<protein>
    <submittedName>
        <fullName evidence="9">ABC transporter permease subunit</fullName>
    </submittedName>
</protein>
<sequence length="284" mass="30688">MVLASGWKLAVRSFLENKLAVVGLLIVVLMVLFCFVGPVFYHGNIYAANPANSDLAPGGAFPLGTDTNGFDILAQLMHGGQESLEVGFLAAAIATVIGTIWGAVAGLAGGVVDMVMMRIVDVLLAIPFLFIVLILATKFSATVVTLSIVLGIFSWLVPSRLVRGEVLTLRTRDFIAASKVMGATQRRQAFRHLIPNALSVVIVNVTFQVADAILALAFLGFLGFGLTYPHVDWGDMLSNAEQALSDGYWWQVYPVGFCLVIVIMAINFIGDALRDAFDVRLRRR</sequence>
<feature type="transmembrane region" description="Helical" evidence="7">
    <location>
        <begin position="143"/>
        <end position="162"/>
    </location>
</feature>
<proteinExistence type="inferred from homology"/>
<dbReference type="EMBL" id="WJHE01000464">
    <property type="protein sequence ID" value="MST33042.1"/>
    <property type="molecule type" value="Genomic_DNA"/>
</dbReference>
<keyword evidence="5 7" id="KW-1133">Transmembrane helix</keyword>
<dbReference type="Proteomes" id="UP000437736">
    <property type="component" value="Unassembled WGS sequence"/>
</dbReference>
<keyword evidence="2 7" id="KW-0813">Transport</keyword>